<dbReference type="PANTHER" id="PTHR24211:SF19">
    <property type="entry name" value="PRICKLE PLANAR CELL POLARITY PROTEIN 3"/>
    <property type="match status" value="1"/>
</dbReference>
<dbReference type="AlphaFoldDB" id="A0A8C3HU87"/>
<evidence type="ECO:0000313" key="1">
    <source>
        <dbReference type="Ensembl" id="ENSCPBP00000023272.1"/>
    </source>
</evidence>
<dbReference type="PANTHER" id="PTHR24211">
    <property type="entry name" value="LIM DOMAIN-CONTAINING PROTEIN"/>
    <property type="match status" value="1"/>
</dbReference>
<proteinExistence type="predicted"/>
<reference evidence="1" key="2">
    <citation type="submission" date="2025-09" db="UniProtKB">
        <authorList>
            <consortium name="Ensembl"/>
        </authorList>
    </citation>
    <scope>IDENTIFICATION</scope>
</reference>
<dbReference type="Gene3D" id="2.10.110.10">
    <property type="entry name" value="Cysteine Rich Protein"/>
    <property type="match status" value="1"/>
</dbReference>
<name>A0A8C3HU87_CHRPI</name>
<dbReference type="GeneTree" id="ENSGT00940000153629"/>
<organism evidence="1 2">
    <name type="scientific">Chrysemys picta bellii</name>
    <name type="common">Western painted turtle</name>
    <name type="synonym">Emys bellii</name>
    <dbReference type="NCBI Taxonomy" id="8478"/>
    <lineage>
        <taxon>Eukaryota</taxon>
        <taxon>Metazoa</taxon>
        <taxon>Chordata</taxon>
        <taxon>Craniata</taxon>
        <taxon>Vertebrata</taxon>
        <taxon>Euteleostomi</taxon>
        <taxon>Archelosauria</taxon>
        <taxon>Testudinata</taxon>
        <taxon>Testudines</taxon>
        <taxon>Cryptodira</taxon>
        <taxon>Durocryptodira</taxon>
        <taxon>Testudinoidea</taxon>
        <taxon>Emydidae</taxon>
        <taxon>Chrysemys</taxon>
    </lineage>
</organism>
<keyword evidence="2" id="KW-1185">Reference proteome</keyword>
<dbReference type="InterPro" id="IPR047120">
    <property type="entry name" value="Pk/Esn/Tes"/>
</dbReference>
<dbReference type="Proteomes" id="UP000694380">
    <property type="component" value="Unplaced"/>
</dbReference>
<evidence type="ECO:0000313" key="2">
    <source>
        <dbReference type="Proteomes" id="UP000694380"/>
    </source>
</evidence>
<accession>A0A8C3HU87</accession>
<reference evidence="1" key="1">
    <citation type="submission" date="2025-08" db="UniProtKB">
        <authorList>
            <consortium name="Ensembl"/>
        </authorList>
    </citation>
    <scope>IDENTIFICATION</scope>
</reference>
<dbReference type="SUPFAM" id="SSF57716">
    <property type="entry name" value="Glucocorticoid receptor-like (DNA-binding domain)"/>
    <property type="match status" value="1"/>
</dbReference>
<dbReference type="Ensembl" id="ENSCPBT00000027412.1">
    <property type="protein sequence ID" value="ENSCPBP00000023272.1"/>
    <property type="gene ID" value="ENSCPBG00000016621.1"/>
</dbReference>
<protein>
    <recommendedName>
        <fullName evidence="3">LIM zinc-binding domain-containing protein</fullName>
    </recommendedName>
</protein>
<sequence>MRHFCCFECEEALGGQRYVMRQSRPYCCRCYQALYAEYCDACGEPIGRGTPASGQASGASLPYGVLAVSRIFEPVPGRPCSNLSWIGDAYFMGWHVLT</sequence>
<evidence type="ECO:0008006" key="3">
    <source>
        <dbReference type="Google" id="ProtNLM"/>
    </source>
</evidence>